<evidence type="ECO:0000313" key="1">
    <source>
        <dbReference type="EMBL" id="KLO04665.1"/>
    </source>
</evidence>
<name>A0A0H2QYL5_9AGAM</name>
<dbReference type="AlphaFoldDB" id="A0A0H2QYL5"/>
<gene>
    <name evidence="1" type="ORF">SCHPADRAFT_748629</name>
</gene>
<reference evidence="1 2" key="1">
    <citation type="submission" date="2015-04" db="EMBL/GenBank/DDBJ databases">
        <title>Complete genome sequence of Schizopora paradoxa KUC8140, a cosmopolitan wood degrader in East Asia.</title>
        <authorList>
            <consortium name="DOE Joint Genome Institute"/>
            <person name="Min B."/>
            <person name="Park H."/>
            <person name="Jang Y."/>
            <person name="Kim J.-J."/>
            <person name="Kim K.H."/>
            <person name="Pangilinan J."/>
            <person name="Lipzen A."/>
            <person name="Riley R."/>
            <person name="Grigoriev I.V."/>
            <person name="Spatafora J.W."/>
            <person name="Choi I.-G."/>
        </authorList>
    </citation>
    <scope>NUCLEOTIDE SEQUENCE [LARGE SCALE GENOMIC DNA]</scope>
    <source>
        <strain evidence="1 2">KUC8140</strain>
    </source>
</reference>
<dbReference type="InParanoid" id="A0A0H2QYL5"/>
<evidence type="ECO:0000313" key="2">
    <source>
        <dbReference type="Proteomes" id="UP000053477"/>
    </source>
</evidence>
<organism evidence="1 2">
    <name type="scientific">Schizopora paradoxa</name>
    <dbReference type="NCBI Taxonomy" id="27342"/>
    <lineage>
        <taxon>Eukaryota</taxon>
        <taxon>Fungi</taxon>
        <taxon>Dikarya</taxon>
        <taxon>Basidiomycota</taxon>
        <taxon>Agaricomycotina</taxon>
        <taxon>Agaricomycetes</taxon>
        <taxon>Hymenochaetales</taxon>
        <taxon>Schizoporaceae</taxon>
        <taxon>Schizopora</taxon>
    </lineage>
</organism>
<keyword evidence="2" id="KW-1185">Reference proteome</keyword>
<proteinExistence type="predicted"/>
<accession>A0A0H2QYL5</accession>
<dbReference type="EMBL" id="KQ086468">
    <property type="protein sequence ID" value="KLO04665.1"/>
    <property type="molecule type" value="Genomic_DNA"/>
</dbReference>
<protein>
    <submittedName>
        <fullName evidence="1">Uncharacterized protein</fullName>
    </submittedName>
</protein>
<sequence length="120" mass="13935">MSKIQFERGRFCHFILVWIESSRAALSIVADTLRTTSIVGRRTGRVRRWHAQTSKSRLERERFYQFNSVCFESARTARSTYKARGFERGRCPLPMRPGNPARTCRLLLSTAAAAAWRWPI</sequence>
<dbReference type="Proteomes" id="UP000053477">
    <property type="component" value="Unassembled WGS sequence"/>
</dbReference>